<keyword evidence="3 6" id="KW-1133">Transmembrane helix</keyword>
<evidence type="ECO:0000259" key="8">
    <source>
        <dbReference type="PROSITE" id="PS50262"/>
    </source>
</evidence>
<feature type="compositionally biased region" description="Low complexity" evidence="5">
    <location>
        <begin position="910"/>
        <end position="924"/>
    </location>
</feature>
<protein>
    <submittedName>
        <fullName evidence="9">Uncharacterized protein</fullName>
    </submittedName>
</protein>
<dbReference type="Pfam" id="PF07714">
    <property type="entry name" value="PK_Tyr_Ser-Thr"/>
    <property type="match status" value="1"/>
</dbReference>
<sequence>MNNQAGMSAAMQLNANTTPPAMTDALKLSEPLAAGMWTVALIIVFINVLLIIMAWPRKKENGVNSFYLYYLLLCNLLTAVFVLLLASINNGIKESKGADEKYRLLCSLCGYVGVAACLLSLSAMLTTATNLLLWLLFPRCFKQGKNYLPKMRGIALIEGLIILVVITVPFLPFDAFEAGQARSRYTLCLPLHQTWLPMWELTLVLYIVESLGVFTLFLLFAVTFCHLSRQRNVLVSAIPMEARVQRKNSLLVKRQCCFILGTVLFWIPPLLTLLCMFAGVQVSDSVLQWMFGVVQPFGSIFGPFLYLLRVSCKNYTFSSCLKGTRSKVAKTKDAVQLRIGQLTGAITMPEKMDAYRVPNGNHTPSVDSLPMPQQKSGKRVNAPSVVHWVETVPIIGRHMNMNFGIVEWQSKNGSPRRGLLKIFTKPHSREWRNESGILYRLSRLEHHRNIVEYLWHSKSSQTKLDRGQTDPAPPDPEKPSIQRFICTAYYQHGTLRDFLHSHPRTIQESHVHAIATQVSAGMAYLHAMSIVHGLMETTSVLIGGRIETMAIKVVIANFSRAVDLTRRPPSDVDRSSQKDDAVSNASSNTVVANVPGSTVNQETITTAQPQVPEKAPFTGDVRSFALLLLEMMAWLKMIRIPEDGLAIKTKAWTLDRKPNRGVTRGWTLAPADTKAWTADMCHVNLNRNASGSMDSCGSSNINSSTDDGLADAPTMHCWENTVVDCALRDGYRCPSPEKFRFPAPDNPSWEEIGTYPRRTKQIKAYRIGEFSSDRTLESHPSKVGKFQGSSDSSGGGSKKDLGNGPTSKEEAKTSLANMTEDGSCCIVNPYFDMMASDDELTSQEKPHSSKEVPHAPSGRTVTGSENVEKEESQRNPGAKEQNGKSGRNNCSQGVDESHCSKRDSMCSLDSGISSHQSSMRSSSSDKMNRRADSVSSGIKTKSNSLMMKRQRMIHQSDLQCTFETCPENANDTCLTSKGNAHLQPGQNVETWVENHASQNGHHRSGVVPDRTSRAKPRVPETLQEIECLDVSPGKDTVIHTTAQMHNTNLKEAHDQLSRTESNDETNGDKCNSKSQVTVARSASSLSQFYVRKRAPRPHNITIVPGSTSTLPTNLQRRTIHAPDSPRLMGMCRGRPSSCHGQVAANKSNSLDSGSSHGQDSVDSCPQCSPGNPPSSATLSMKSRSLEDSCLSQTSVSSPKTFVGLSEPSSSPGIPMMRKLHRQDAILESINELSSRVINHHPSRSFEDKLQSNHKRSSRLKAGPGAKRIPVTGINQQHVNFCQELQALLPCLPKVVLGFWWKQQGCGQAVLQWIDSLKDYDGCLYTQLIGILESCWGKEPALPSSQVHLMLDNCLTEVAL</sequence>
<feature type="transmembrane region" description="Helical" evidence="6">
    <location>
        <begin position="203"/>
        <end position="224"/>
    </location>
</feature>
<dbReference type="Gene3D" id="1.20.1070.10">
    <property type="entry name" value="Rhodopsin 7-helix transmembrane proteins"/>
    <property type="match status" value="1"/>
</dbReference>
<feature type="region of interest" description="Disordered" evidence="5">
    <location>
        <begin position="1050"/>
        <end position="1215"/>
    </location>
</feature>
<feature type="compositionally biased region" description="Polar residues" evidence="5">
    <location>
        <begin position="583"/>
        <end position="592"/>
    </location>
</feature>
<feature type="compositionally biased region" description="Polar residues" evidence="5">
    <location>
        <begin position="1144"/>
        <end position="1182"/>
    </location>
</feature>
<dbReference type="SUPFAM" id="SSF81321">
    <property type="entry name" value="Family A G protein-coupled receptor-like"/>
    <property type="match status" value="1"/>
</dbReference>
<dbReference type="GO" id="GO:0016020">
    <property type="term" value="C:membrane"/>
    <property type="evidence" value="ECO:0007669"/>
    <property type="project" value="UniProtKB-SubCell"/>
</dbReference>
<dbReference type="InterPro" id="IPR000719">
    <property type="entry name" value="Prot_kinase_dom"/>
</dbReference>
<dbReference type="InterPro" id="IPR001245">
    <property type="entry name" value="Ser-Thr/Tyr_kinase_cat_dom"/>
</dbReference>
<accession>A0A914BAN9</accession>
<feature type="transmembrane region" description="Helical" evidence="6">
    <location>
        <begin position="108"/>
        <end position="133"/>
    </location>
</feature>
<keyword evidence="4 6" id="KW-0472">Membrane</keyword>
<feature type="transmembrane region" description="Helical" evidence="6">
    <location>
        <begin position="67"/>
        <end position="88"/>
    </location>
</feature>
<proteinExistence type="predicted"/>
<dbReference type="EnsemblMetazoa" id="XM_038217213.1">
    <property type="protein sequence ID" value="XP_038073141.1"/>
    <property type="gene ID" value="LOC119741457"/>
</dbReference>
<evidence type="ECO:0000256" key="1">
    <source>
        <dbReference type="ARBA" id="ARBA00004370"/>
    </source>
</evidence>
<feature type="compositionally biased region" description="Polar residues" evidence="5">
    <location>
        <begin position="1189"/>
        <end position="1199"/>
    </location>
</feature>
<dbReference type="PROSITE" id="PS50011">
    <property type="entry name" value="PROTEIN_KINASE_DOM"/>
    <property type="match status" value="1"/>
</dbReference>
<evidence type="ECO:0000259" key="7">
    <source>
        <dbReference type="PROSITE" id="PS50011"/>
    </source>
</evidence>
<reference evidence="9" key="1">
    <citation type="submission" date="2022-11" db="UniProtKB">
        <authorList>
            <consortium name="EnsemblMetazoa"/>
        </authorList>
    </citation>
    <scope>IDENTIFICATION</scope>
</reference>
<dbReference type="OrthoDB" id="10014038at2759"/>
<evidence type="ECO:0000256" key="3">
    <source>
        <dbReference type="ARBA" id="ARBA00022989"/>
    </source>
</evidence>
<dbReference type="GeneID" id="119741457"/>
<name>A0A914BAN9_PATMI</name>
<feature type="domain" description="G-protein coupled receptors family 1 profile" evidence="8">
    <location>
        <begin position="46"/>
        <end position="306"/>
    </location>
</feature>
<feature type="compositionally biased region" description="Basic and acidic residues" evidence="5">
    <location>
        <begin position="565"/>
        <end position="581"/>
    </location>
</feature>
<feature type="compositionally biased region" description="Polar residues" evidence="5">
    <location>
        <begin position="1072"/>
        <end position="1087"/>
    </location>
</feature>
<evidence type="ECO:0000313" key="10">
    <source>
        <dbReference type="Proteomes" id="UP000887568"/>
    </source>
</evidence>
<feature type="region of interest" description="Disordered" evidence="5">
    <location>
        <begin position="771"/>
        <end position="815"/>
    </location>
</feature>
<feature type="transmembrane region" description="Helical" evidence="6">
    <location>
        <begin position="32"/>
        <end position="55"/>
    </location>
</feature>
<dbReference type="GO" id="GO:0005524">
    <property type="term" value="F:ATP binding"/>
    <property type="evidence" value="ECO:0007669"/>
    <property type="project" value="InterPro"/>
</dbReference>
<feature type="compositionally biased region" description="Polar residues" evidence="5">
    <location>
        <begin position="1104"/>
        <end position="1116"/>
    </location>
</feature>
<keyword evidence="10" id="KW-1185">Reference proteome</keyword>
<evidence type="ECO:0000256" key="2">
    <source>
        <dbReference type="ARBA" id="ARBA00022692"/>
    </source>
</evidence>
<feature type="compositionally biased region" description="Polar residues" evidence="5">
    <location>
        <begin position="933"/>
        <end position="942"/>
    </location>
</feature>
<feature type="region of interest" description="Disordered" evidence="5">
    <location>
        <begin position="838"/>
        <end position="942"/>
    </location>
</feature>
<feature type="region of interest" description="Disordered" evidence="5">
    <location>
        <begin position="565"/>
        <end position="592"/>
    </location>
</feature>
<dbReference type="SUPFAM" id="SSF56112">
    <property type="entry name" value="Protein kinase-like (PK-like)"/>
    <property type="match status" value="1"/>
</dbReference>
<dbReference type="PROSITE" id="PS50262">
    <property type="entry name" value="G_PROTEIN_RECEP_F1_2"/>
    <property type="match status" value="1"/>
</dbReference>
<feature type="transmembrane region" description="Helical" evidence="6">
    <location>
        <begin position="154"/>
        <end position="173"/>
    </location>
</feature>
<feature type="transmembrane region" description="Helical" evidence="6">
    <location>
        <begin position="256"/>
        <end position="280"/>
    </location>
</feature>
<feature type="compositionally biased region" description="Basic and acidic residues" evidence="5">
    <location>
        <begin position="1050"/>
        <end position="1071"/>
    </location>
</feature>
<feature type="compositionally biased region" description="Basic and acidic residues" evidence="5">
    <location>
        <begin position="895"/>
        <end position="904"/>
    </location>
</feature>
<dbReference type="InterPro" id="IPR011009">
    <property type="entry name" value="Kinase-like_dom_sf"/>
</dbReference>
<comment type="subcellular location">
    <subcellularLocation>
        <location evidence="1">Membrane</location>
    </subcellularLocation>
</comment>
<feature type="region of interest" description="Disordered" evidence="5">
    <location>
        <begin position="997"/>
        <end position="1018"/>
    </location>
</feature>
<evidence type="ECO:0000313" key="9">
    <source>
        <dbReference type="EnsemblMetazoa" id="XP_038073141.1"/>
    </source>
</evidence>
<feature type="compositionally biased region" description="Polar residues" evidence="5">
    <location>
        <begin position="883"/>
        <end position="894"/>
    </location>
</feature>
<evidence type="ECO:0000256" key="5">
    <source>
        <dbReference type="SAM" id="MobiDB-lite"/>
    </source>
</evidence>
<dbReference type="GO" id="GO:0004672">
    <property type="term" value="F:protein kinase activity"/>
    <property type="evidence" value="ECO:0007669"/>
    <property type="project" value="InterPro"/>
</dbReference>
<dbReference type="RefSeq" id="XP_038073141.1">
    <property type="nucleotide sequence ID" value="XM_038217213.1"/>
</dbReference>
<dbReference type="Gene3D" id="1.10.510.10">
    <property type="entry name" value="Transferase(Phosphotransferase) domain 1"/>
    <property type="match status" value="1"/>
</dbReference>
<feature type="domain" description="Protein kinase" evidence="7">
    <location>
        <begin position="389"/>
        <end position="719"/>
    </location>
</feature>
<organism evidence="9 10">
    <name type="scientific">Patiria miniata</name>
    <name type="common">Bat star</name>
    <name type="synonym">Asterina miniata</name>
    <dbReference type="NCBI Taxonomy" id="46514"/>
    <lineage>
        <taxon>Eukaryota</taxon>
        <taxon>Metazoa</taxon>
        <taxon>Echinodermata</taxon>
        <taxon>Eleutherozoa</taxon>
        <taxon>Asterozoa</taxon>
        <taxon>Asteroidea</taxon>
        <taxon>Valvatacea</taxon>
        <taxon>Valvatida</taxon>
        <taxon>Asterinidae</taxon>
        <taxon>Patiria</taxon>
    </lineage>
</organism>
<evidence type="ECO:0000256" key="6">
    <source>
        <dbReference type="SAM" id="Phobius"/>
    </source>
</evidence>
<feature type="region of interest" description="Disordered" evidence="5">
    <location>
        <begin position="1241"/>
        <end position="1266"/>
    </location>
</feature>
<dbReference type="Proteomes" id="UP000887568">
    <property type="component" value="Unplaced"/>
</dbReference>
<dbReference type="InterPro" id="IPR017452">
    <property type="entry name" value="GPCR_Rhodpsn_7TM"/>
</dbReference>
<feature type="compositionally biased region" description="Basic and acidic residues" evidence="5">
    <location>
        <begin position="842"/>
        <end position="853"/>
    </location>
</feature>
<feature type="compositionally biased region" description="Basic and acidic residues" evidence="5">
    <location>
        <begin position="771"/>
        <end position="780"/>
    </location>
</feature>
<evidence type="ECO:0000256" key="4">
    <source>
        <dbReference type="ARBA" id="ARBA00023136"/>
    </source>
</evidence>
<keyword evidence="2 6" id="KW-0812">Transmembrane</keyword>
<feature type="compositionally biased region" description="Basic and acidic residues" evidence="5">
    <location>
        <begin position="797"/>
        <end position="812"/>
    </location>
</feature>
<dbReference type="OMA" id="CPENAND"/>